<dbReference type="PROSITE" id="PS50262">
    <property type="entry name" value="G_PROTEIN_RECEP_F1_2"/>
    <property type="match status" value="1"/>
</dbReference>
<dbReference type="InterPro" id="IPR000276">
    <property type="entry name" value="GPCR_Rhodpsn"/>
</dbReference>
<evidence type="ECO:0000256" key="1">
    <source>
        <dbReference type="ARBA" id="ARBA00004370"/>
    </source>
</evidence>
<keyword evidence="7" id="KW-1185">Reference proteome</keyword>
<dbReference type="CDD" id="cd00637">
    <property type="entry name" value="7tm_classA_rhodopsin-like"/>
    <property type="match status" value="1"/>
</dbReference>
<keyword evidence="4 5" id="KW-0472">Membrane</keyword>
<evidence type="ECO:0000256" key="4">
    <source>
        <dbReference type="ARBA" id="ARBA00023136"/>
    </source>
</evidence>
<reference evidence="8" key="1">
    <citation type="submission" date="2022-11" db="UniProtKB">
        <authorList>
            <consortium name="WormBaseParasite"/>
        </authorList>
    </citation>
    <scope>IDENTIFICATION</scope>
</reference>
<evidence type="ECO:0000313" key="7">
    <source>
        <dbReference type="Proteomes" id="UP000887566"/>
    </source>
</evidence>
<dbReference type="Gene3D" id="1.20.1070.10">
    <property type="entry name" value="Rhodopsin 7-helix transmembrane proteins"/>
    <property type="match status" value="1"/>
</dbReference>
<feature type="transmembrane region" description="Helical" evidence="5">
    <location>
        <begin position="100"/>
        <end position="126"/>
    </location>
</feature>
<feature type="transmembrane region" description="Helical" evidence="5">
    <location>
        <begin position="147"/>
        <end position="169"/>
    </location>
</feature>
<evidence type="ECO:0000256" key="3">
    <source>
        <dbReference type="ARBA" id="ARBA00022989"/>
    </source>
</evidence>
<evidence type="ECO:0000313" key="8">
    <source>
        <dbReference type="WBParaSite" id="PSAMB.scaffold2886size20728.g19504.t1"/>
    </source>
</evidence>
<dbReference type="SUPFAM" id="SSF81321">
    <property type="entry name" value="Family A G protein-coupled receptor-like"/>
    <property type="match status" value="1"/>
</dbReference>
<feature type="domain" description="G-protein coupled receptors family 1 profile" evidence="6">
    <location>
        <begin position="45"/>
        <end position="298"/>
    </location>
</feature>
<dbReference type="WBParaSite" id="PSAMB.scaffold2886size20728.g19504.t1">
    <property type="protein sequence ID" value="PSAMB.scaffold2886size20728.g19504.t1"/>
    <property type="gene ID" value="PSAMB.scaffold2886size20728.g19504"/>
</dbReference>
<dbReference type="GO" id="GO:0004930">
    <property type="term" value="F:G protein-coupled receptor activity"/>
    <property type="evidence" value="ECO:0007669"/>
    <property type="project" value="InterPro"/>
</dbReference>
<dbReference type="GO" id="GO:0016020">
    <property type="term" value="C:membrane"/>
    <property type="evidence" value="ECO:0007669"/>
    <property type="project" value="UniProtKB-SubCell"/>
</dbReference>
<feature type="transmembrane region" description="Helical" evidence="5">
    <location>
        <begin position="248"/>
        <end position="269"/>
    </location>
</feature>
<dbReference type="Proteomes" id="UP000887566">
    <property type="component" value="Unplaced"/>
</dbReference>
<name>A0A914VZC7_9BILA</name>
<proteinExistence type="predicted"/>
<keyword evidence="2 5" id="KW-0812">Transmembrane</keyword>
<feature type="transmembrane region" description="Helical" evidence="5">
    <location>
        <begin position="29"/>
        <end position="53"/>
    </location>
</feature>
<accession>A0A914VZC7</accession>
<dbReference type="PANTHER" id="PTHR22718">
    <property type="entry name" value="SERPENTINE RECEPTOR, CLASS X"/>
    <property type="match status" value="1"/>
</dbReference>
<dbReference type="InterPro" id="IPR019426">
    <property type="entry name" value="7TM_GPCR_serpentine_rcpt_Srv"/>
</dbReference>
<evidence type="ECO:0000256" key="5">
    <source>
        <dbReference type="SAM" id="Phobius"/>
    </source>
</evidence>
<organism evidence="7 8">
    <name type="scientific">Plectus sambesii</name>
    <dbReference type="NCBI Taxonomy" id="2011161"/>
    <lineage>
        <taxon>Eukaryota</taxon>
        <taxon>Metazoa</taxon>
        <taxon>Ecdysozoa</taxon>
        <taxon>Nematoda</taxon>
        <taxon>Chromadorea</taxon>
        <taxon>Plectida</taxon>
        <taxon>Plectina</taxon>
        <taxon>Plectoidea</taxon>
        <taxon>Plectidae</taxon>
        <taxon>Plectus</taxon>
    </lineage>
</organism>
<feature type="transmembrane region" description="Helical" evidence="5">
    <location>
        <begin position="65"/>
        <end position="88"/>
    </location>
</feature>
<feature type="transmembrane region" description="Helical" evidence="5">
    <location>
        <begin position="202"/>
        <end position="227"/>
    </location>
</feature>
<evidence type="ECO:0000259" key="6">
    <source>
        <dbReference type="PROSITE" id="PS50262"/>
    </source>
</evidence>
<feature type="transmembrane region" description="Helical" evidence="5">
    <location>
        <begin position="281"/>
        <end position="301"/>
    </location>
</feature>
<dbReference type="AlphaFoldDB" id="A0A914VZC7"/>
<dbReference type="PANTHER" id="PTHR22718:SF25">
    <property type="entry name" value="G-PROTEIN COUPLED RECEPTORS FAMILY 1 PROFILE DOMAIN-CONTAINING PROTEIN"/>
    <property type="match status" value="1"/>
</dbReference>
<dbReference type="Pfam" id="PF10323">
    <property type="entry name" value="7TM_GPCR_Srv"/>
    <property type="match status" value="1"/>
</dbReference>
<protein>
    <submittedName>
        <fullName evidence="8">G-protein coupled receptors family 1 profile domain-containing protein</fullName>
    </submittedName>
</protein>
<keyword evidence="3 5" id="KW-1133">Transmembrane helix</keyword>
<evidence type="ECO:0000256" key="2">
    <source>
        <dbReference type="ARBA" id="ARBA00022692"/>
    </source>
</evidence>
<dbReference type="InterPro" id="IPR017452">
    <property type="entry name" value="GPCR_Rhodpsn_7TM"/>
</dbReference>
<dbReference type="PRINTS" id="PR00237">
    <property type="entry name" value="GPCRRHODOPSN"/>
</dbReference>
<sequence>MAMVTDLVDMTNQSAASQELLMDDRSLRTTIGCLYMVLTLLGLVAYSIILLAMLRNRHVFSGHPFYALVYHLAIADVSYLVVVFLLPIPYTFARDNFYPSWVSIALASVDTTVMNAVFYMAFLITLNRFLCFLLPNVNRLLFSANTPVFKALLAFPWVIAVAVTVLTTAEGCYKLFDEQMMSYRYKCSGDDLNTSGILSSTFSILAVVGRVIPISMVVMYCTLFLHLKWLQHRSSLPKSPKFSREVRMMLQGVIICAVLLAEAEAFWLLPKVFADSRVPPIIIMVLSIINCSINPFVYFVCNSAVRGCVAEEMRCLVGHWQTVQPIPTTNTVSTSLAVLTMSDSER</sequence>
<comment type="subcellular location">
    <subcellularLocation>
        <location evidence="1">Membrane</location>
    </subcellularLocation>
</comment>